<evidence type="ECO:0000256" key="3">
    <source>
        <dbReference type="PROSITE-ProRule" id="PRU01278"/>
    </source>
</evidence>
<feature type="region of interest" description="Disordered" evidence="4">
    <location>
        <begin position="169"/>
        <end position="196"/>
    </location>
</feature>
<dbReference type="InterPro" id="IPR000249">
    <property type="entry name" value="BMC_dom"/>
</dbReference>
<reference evidence="6 7" key="1">
    <citation type="submission" date="2018-03" db="EMBL/GenBank/DDBJ databases">
        <title>Whole genome sequencing of Histamine producing bacteria.</title>
        <authorList>
            <person name="Butler K."/>
        </authorList>
    </citation>
    <scope>NUCLEOTIDE SEQUENCE [LARGE SCALE GENOMIC DNA]</scope>
    <source>
        <strain evidence="6 7">DSM 16190</strain>
    </source>
</reference>
<evidence type="ECO:0000256" key="1">
    <source>
        <dbReference type="ARBA" id="ARBA00024322"/>
    </source>
</evidence>
<evidence type="ECO:0000259" key="5">
    <source>
        <dbReference type="PROSITE" id="PS51930"/>
    </source>
</evidence>
<dbReference type="InterPro" id="IPR037233">
    <property type="entry name" value="CcmK-like_sf"/>
</dbReference>
<feature type="compositionally biased region" description="Basic residues" evidence="4">
    <location>
        <begin position="182"/>
        <end position="196"/>
    </location>
</feature>
<accession>A0A2T3MTN0</accession>
<protein>
    <recommendedName>
        <fullName evidence="5">BMC domain-containing protein</fullName>
    </recommendedName>
</protein>
<evidence type="ECO:0000313" key="6">
    <source>
        <dbReference type="EMBL" id="PSW02609.1"/>
    </source>
</evidence>
<dbReference type="GO" id="GO:0031469">
    <property type="term" value="C:bacterial microcompartment"/>
    <property type="evidence" value="ECO:0007669"/>
    <property type="project" value="UniProtKB-SubCell"/>
</dbReference>
<comment type="caution">
    <text evidence="6">The sequence shown here is derived from an EMBL/GenBank/DDBJ whole genome shotgun (WGS) entry which is preliminary data.</text>
</comment>
<dbReference type="InterPro" id="IPR044872">
    <property type="entry name" value="CcmK/CsoS1_BMC"/>
</dbReference>
<sequence length="196" mass="20409">MSLGVIETRGLIAAISAADTACKAADVSITSYKKIGSGLVSVCFSGEISAVKTAIECGVVAVHPPEHVLASLVIARPDQSVVNLLAGIRGKKQPVTAEEIIPTSVAKKAPSQKQPTISTPLKKTEPVKLVEAEVKALAVPKIAEPVKKAEPAVKVTEVAKPEPTINAGALKAAEVTKETKKTAVKSKKRPSNKPRK</sequence>
<dbReference type="PROSITE" id="PS51930">
    <property type="entry name" value="BMC_2"/>
    <property type="match status" value="1"/>
</dbReference>
<dbReference type="SUPFAM" id="SSF143414">
    <property type="entry name" value="CcmK-like"/>
    <property type="match status" value="1"/>
</dbReference>
<dbReference type="SMART" id="SM00877">
    <property type="entry name" value="BMC"/>
    <property type="match status" value="1"/>
</dbReference>
<keyword evidence="7" id="KW-1185">Reference proteome</keyword>
<dbReference type="Pfam" id="PF00936">
    <property type="entry name" value="BMC"/>
    <property type="match status" value="1"/>
</dbReference>
<name>A0A2T3MTN0_9GAMM</name>
<keyword evidence="2" id="KW-1283">Bacterial microcompartment</keyword>
<dbReference type="InterPro" id="IPR050575">
    <property type="entry name" value="BMC_shell"/>
</dbReference>
<dbReference type="PANTHER" id="PTHR33941">
    <property type="entry name" value="PROPANEDIOL UTILIZATION PROTEIN PDUA"/>
    <property type="match status" value="1"/>
</dbReference>
<dbReference type="OrthoDB" id="6497303at2"/>
<feature type="domain" description="BMC" evidence="5">
    <location>
        <begin position="2"/>
        <end position="86"/>
    </location>
</feature>
<evidence type="ECO:0000313" key="7">
    <source>
        <dbReference type="Proteomes" id="UP000240904"/>
    </source>
</evidence>
<evidence type="ECO:0000256" key="2">
    <source>
        <dbReference type="ARBA" id="ARBA00024446"/>
    </source>
</evidence>
<dbReference type="PANTHER" id="PTHR33941:SF11">
    <property type="entry name" value="BACTERIAL MICROCOMPARTMENT SHELL PROTEIN PDUJ"/>
    <property type="match status" value="1"/>
</dbReference>
<proteinExistence type="inferred from homology"/>
<dbReference type="CDD" id="cd07045">
    <property type="entry name" value="BMC_CcmK_like"/>
    <property type="match status" value="1"/>
</dbReference>
<gene>
    <name evidence="6" type="ORF">C9I89_18835</name>
</gene>
<dbReference type="EMBL" id="PYMC01000018">
    <property type="protein sequence ID" value="PSW02609.1"/>
    <property type="molecule type" value="Genomic_DNA"/>
</dbReference>
<comment type="subcellular location">
    <subcellularLocation>
        <location evidence="1">Bacterial microcompartment</location>
    </subcellularLocation>
</comment>
<evidence type="ECO:0000256" key="4">
    <source>
        <dbReference type="SAM" id="MobiDB-lite"/>
    </source>
</evidence>
<dbReference type="Gene3D" id="3.30.70.1710">
    <property type="match status" value="1"/>
</dbReference>
<comment type="similarity">
    <text evidence="3">Belongs to the bacterial microcompartments protein family.</text>
</comment>
<dbReference type="AlphaFoldDB" id="A0A2T3MTN0"/>
<dbReference type="Proteomes" id="UP000240904">
    <property type="component" value="Unassembled WGS sequence"/>
</dbReference>
<organism evidence="6 7">
    <name type="scientific">Photobacterium lipolyticum</name>
    <dbReference type="NCBI Taxonomy" id="266810"/>
    <lineage>
        <taxon>Bacteria</taxon>
        <taxon>Pseudomonadati</taxon>
        <taxon>Pseudomonadota</taxon>
        <taxon>Gammaproteobacteria</taxon>
        <taxon>Vibrionales</taxon>
        <taxon>Vibrionaceae</taxon>
        <taxon>Photobacterium</taxon>
    </lineage>
</organism>